<dbReference type="Proteomes" id="UP000198908">
    <property type="component" value="Unassembled WGS sequence"/>
</dbReference>
<evidence type="ECO:0000313" key="6">
    <source>
        <dbReference type="EMBL" id="SDD30646.1"/>
    </source>
</evidence>
<dbReference type="OrthoDB" id="116240at2"/>
<evidence type="ECO:0000259" key="5">
    <source>
        <dbReference type="PROSITE" id="PS50977"/>
    </source>
</evidence>
<proteinExistence type="predicted"/>
<dbReference type="PANTHER" id="PTHR30055:SF234">
    <property type="entry name" value="HTH-TYPE TRANSCRIPTIONAL REGULATOR BETI"/>
    <property type="match status" value="1"/>
</dbReference>
<dbReference type="InterPro" id="IPR001647">
    <property type="entry name" value="HTH_TetR"/>
</dbReference>
<protein>
    <submittedName>
        <fullName evidence="6">DNA-binding transcriptional regulator, AcrR family</fullName>
    </submittedName>
</protein>
<evidence type="ECO:0000256" key="4">
    <source>
        <dbReference type="PROSITE-ProRule" id="PRU00335"/>
    </source>
</evidence>
<keyword evidence="1" id="KW-0805">Transcription regulation</keyword>
<evidence type="ECO:0000256" key="1">
    <source>
        <dbReference type="ARBA" id="ARBA00023015"/>
    </source>
</evidence>
<keyword evidence="3" id="KW-0804">Transcription</keyword>
<evidence type="ECO:0000313" key="7">
    <source>
        <dbReference type="Proteomes" id="UP000198908"/>
    </source>
</evidence>
<evidence type="ECO:0000256" key="3">
    <source>
        <dbReference type="ARBA" id="ARBA00023163"/>
    </source>
</evidence>
<reference evidence="7" key="1">
    <citation type="submission" date="2016-09" db="EMBL/GenBank/DDBJ databases">
        <authorList>
            <person name="Varghese N."/>
            <person name="Submissions S."/>
        </authorList>
    </citation>
    <scope>NUCLEOTIDE SEQUENCE [LARGE SCALE GENOMIC DNA]</scope>
    <source>
        <strain evidence="7">TNe-862</strain>
    </source>
</reference>
<dbReference type="PROSITE" id="PS50977">
    <property type="entry name" value="HTH_TETR_2"/>
    <property type="match status" value="1"/>
</dbReference>
<dbReference type="PRINTS" id="PR00455">
    <property type="entry name" value="HTHTETR"/>
</dbReference>
<dbReference type="RefSeq" id="WP_091999575.1">
    <property type="nucleotide sequence ID" value="NZ_FMYQ01000017.1"/>
</dbReference>
<dbReference type="InterPro" id="IPR009057">
    <property type="entry name" value="Homeodomain-like_sf"/>
</dbReference>
<dbReference type="AlphaFoldDB" id="A0A1G6TQ91"/>
<evidence type="ECO:0000256" key="2">
    <source>
        <dbReference type="ARBA" id="ARBA00023125"/>
    </source>
</evidence>
<sequence length="222" mass="24683">MAQQRTENGRRRLPPEIRTTQILDAALAEFSERGFASTRIDDIAARAGLSKGGVYTHFRSKDAVLEALLGLLLNASVLDERALTAGEVTVERVIDLLAGELYTWCTREPFVATFRLLMAESVRLPGLVEQWREQAESAYVIAVGKMVRKGVMQGHLRPGAATKNPLLLIAPITQMCVRRAIRSEPLSRRELTSHRAAYRQLLRELLEPRCAPDCVNASYGAK</sequence>
<dbReference type="GO" id="GO:0003700">
    <property type="term" value="F:DNA-binding transcription factor activity"/>
    <property type="evidence" value="ECO:0007669"/>
    <property type="project" value="TreeGrafter"/>
</dbReference>
<organism evidence="6 7">
    <name type="scientific">Paraburkholderia lycopersici</name>
    <dbReference type="NCBI Taxonomy" id="416944"/>
    <lineage>
        <taxon>Bacteria</taxon>
        <taxon>Pseudomonadati</taxon>
        <taxon>Pseudomonadota</taxon>
        <taxon>Betaproteobacteria</taxon>
        <taxon>Burkholderiales</taxon>
        <taxon>Burkholderiaceae</taxon>
        <taxon>Paraburkholderia</taxon>
    </lineage>
</organism>
<gene>
    <name evidence="6" type="ORF">SAMN05421548_117101</name>
</gene>
<dbReference type="InterPro" id="IPR050109">
    <property type="entry name" value="HTH-type_TetR-like_transc_reg"/>
</dbReference>
<dbReference type="Gene3D" id="1.10.357.10">
    <property type="entry name" value="Tetracycline Repressor, domain 2"/>
    <property type="match status" value="1"/>
</dbReference>
<name>A0A1G6TQ91_9BURK</name>
<dbReference type="SUPFAM" id="SSF46689">
    <property type="entry name" value="Homeodomain-like"/>
    <property type="match status" value="1"/>
</dbReference>
<accession>A0A1G6TQ91</accession>
<dbReference type="Pfam" id="PF14246">
    <property type="entry name" value="TetR_C_7"/>
    <property type="match status" value="1"/>
</dbReference>
<dbReference type="GO" id="GO:0000976">
    <property type="term" value="F:transcription cis-regulatory region binding"/>
    <property type="evidence" value="ECO:0007669"/>
    <property type="project" value="TreeGrafter"/>
</dbReference>
<dbReference type="STRING" id="416944.SAMN05421548_117101"/>
<keyword evidence="7" id="KW-1185">Reference proteome</keyword>
<feature type="domain" description="HTH tetR-type" evidence="5">
    <location>
        <begin position="16"/>
        <end position="76"/>
    </location>
</feature>
<keyword evidence="2 4" id="KW-0238">DNA-binding</keyword>
<feature type="DNA-binding region" description="H-T-H motif" evidence="4">
    <location>
        <begin position="39"/>
        <end position="58"/>
    </location>
</feature>
<dbReference type="PANTHER" id="PTHR30055">
    <property type="entry name" value="HTH-TYPE TRANSCRIPTIONAL REGULATOR RUTR"/>
    <property type="match status" value="1"/>
</dbReference>
<dbReference type="EMBL" id="FMYQ01000017">
    <property type="protein sequence ID" value="SDD30646.1"/>
    <property type="molecule type" value="Genomic_DNA"/>
</dbReference>
<dbReference type="InterPro" id="IPR039536">
    <property type="entry name" value="TetR_C_Proteobacteria"/>
</dbReference>
<dbReference type="FunFam" id="1.10.10.60:FF:000141">
    <property type="entry name" value="TetR family transcriptional regulator"/>
    <property type="match status" value="1"/>
</dbReference>
<dbReference type="Pfam" id="PF00440">
    <property type="entry name" value="TetR_N"/>
    <property type="match status" value="1"/>
</dbReference>